<dbReference type="GO" id="GO:0006040">
    <property type="term" value="P:amino sugar metabolic process"/>
    <property type="evidence" value="ECO:0007669"/>
    <property type="project" value="InterPro"/>
</dbReference>
<reference evidence="1 2" key="1">
    <citation type="journal article" date="2018" name="Nat. Ecol. Evol.">
        <title>Genomic signatures of mitonuclear coevolution across populations of Tigriopus californicus.</title>
        <authorList>
            <person name="Barreto F.S."/>
            <person name="Watson E.T."/>
            <person name="Lima T.G."/>
            <person name="Willett C.S."/>
            <person name="Edmands S."/>
            <person name="Li W."/>
            <person name="Burton R.S."/>
        </authorList>
    </citation>
    <scope>NUCLEOTIDE SEQUENCE [LARGE SCALE GENOMIC DNA]</scope>
    <source>
        <strain evidence="1 2">San Diego</strain>
    </source>
</reference>
<dbReference type="Pfam" id="PF03702">
    <property type="entry name" value="AnmK"/>
    <property type="match status" value="1"/>
</dbReference>
<dbReference type="CDD" id="cd24050">
    <property type="entry name" value="ASKHA_NBD_ANMK"/>
    <property type="match status" value="1"/>
</dbReference>
<dbReference type="STRING" id="6832.A0A553N957"/>
<dbReference type="PANTHER" id="PTHR30605:SF0">
    <property type="entry name" value="ANHYDRO-N-ACETYLMURAMIC ACID KINASE"/>
    <property type="match status" value="1"/>
</dbReference>
<evidence type="ECO:0000313" key="2">
    <source>
        <dbReference type="Proteomes" id="UP000318571"/>
    </source>
</evidence>
<keyword evidence="2" id="KW-1185">Reference proteome</keyword>
<dbReference type="InterPro" id="IPR043129">
    <property type="entry name" value="ATPase_NBD"/>
</dbReference>
<dbReference type="GO" id="GO:0009254">
    <property type="term" value="P:peptidoglycan turnover"/>
    <property type="evidence" value="ECO:0007669"/>
    <property type="project" value="InterPro"/>
</dbReference>
<dbReference type="Proteomes" id="UP000318571">
    <property type="component" value="Chromosome 8"/>
</dbReference>
<protein>
    <recommendedName>
        <fullName evidence="3">Anhydro-N-acetylmuramic acid kinase</fullName>
    </recommendedName>
</protein>
<sequence length="396" mass="42548">MSENLYYVGLICGTSLDGIDAVLVEIPSDDEGDGKDGRPNIKLVRSHFATFEDKFVSRMKNLSLGIYGPGEDPIFQLGTLDREAGHLFAQAANQLLAKSPEIGPDRVKAIGSHGITVRHCPAEGPTPSFTLQIGDPNTIAVGTGINVVGDLRRKDLALGGQGAPLVPALHQAIFSHPQVARCIVNIGGISNVTILRPGQSTLGFDTGPGNTLLDAWCHEKTGMDFDRNGEWSQSGQLNPALLKHLRDESYFELKPPKSTGKELFNPSWLKGKLQSWTNASSSHPLSDVDIQCTLVHLTVTTIAEALRDERDKLDGVQEVYVCGGGARNGFLMELLDSALVPLIVRTTNHLGVHSDFVEAMAFAWLAHAFTRDRAGNLPEVTGAKSKAILGGLYKAG</sequence>
<dbReference type="PANTHER" id="PTHR30605">
    <property type="entry name" value="ANHYDRO-N-ACETYLMURAMIC ACID KINASE"/>
    <property type="match status" value="1"/>
</dbReference>
<dbReference type="InterPro" id="IPR005338">
    <property type="entry name" value="Anhydro_N_Ac-Mur_kinase"/>
</dbReference>
<gene>
    <name evidence="1" type="ORF">TCAL_10717</name>
</gene>
<dbReference type="OMA" id="TGPGNMV"/>
<dbReference type="GO" id="GO:0005524">
    <property type="term" value="F:ATP binding"/>
    <property type="evidence" value="ECO:0007669"/>
    <property type="project" value="InterPro"/>
</dbReference>
<dbReference type="OrthoDB" id="5427593at2759"/>
<dbReference type="SUPFAM" id="SSF53067">
    <property type="entry name" value="Actin-like ATPase domain"/>
    <property type="match status" value="1"/>
</dbReference>
<evidence type="ECO:0008006" key="3">
    <source>
        <dbReference type="Google" id="ProtNLM"/>
    </source>
</evidence>
<proteinExistence type="inferred from homology"/>
<dbReference type="GO" id="GO:0016773">
    <property type="term" value="F:phosphotransferase activity, alcohol group as acceptor"/>
    <property type="evidence" value="ECO:0007669"/>
    <property type="project" value="InterPro"/>
</dbReference>
<dbReference type="NCBIfam" id="NF007139">
    <property type="entry name" value="PRK09585.1-3"/>
    <property type="match status" value="1"/>
</dbReference>
<evidence type="ECO:0000313" key="1">
    <source>
        <dbReference type="EMBL" id="TRY61984.1"/>
    </source>
</evidence>
<dbReference type="AlphaFoldDB" id="A0A553N957"/>
<organism evidence="1 2">
    <name type="scientific">Tigriopus californicus</name>
    <name type="common">Marine copepod</name>
    <dbReference type="NCBI Taxonomy" id="6832"/>
    <lineage>
        <taxon>Eukaryota</taxon>
        <taxon>Metazoa</taxon>
        <taxon>Ecdysozoa</taxon>
        <taxon>Arthropoda</taxon>
        <taxon>Crustacea</taxon>
        <taxon>Multicrustacea</taxon>
        <taxon>Hexanauplia</taxon>
        <taxon>Copepoda</taxon>
        <taxon>Harpacticoida</taxon>
        <taxon>Harpacticidae</taxon>
        <taxon>Tigriopus</taxon>
    </lineage>
</organism>
<dbReference type="EMBL" id="VCGU01000459">
    <property type="protein sequence ID" value="TRY61984.1"/>
    <property type="molecule type" value="Genomic_DNA"/>
</dbReference>
<name>A0A553N957_TIGCA</name>
<comment type="caution">
    <text evidence="1">The sequence shown here is derived from an EMBL/GenBank/DDBJ whole genome shotgun (WGS) entry which is preliminary data.</text>
</comment>
<dbReference type="HAMAP" id="MF_01270">
    <property type="entry name" value="AnhMurNAc_kinase"/>
    <property type="match status" value="1"/>
</dbReference>
<accession>A0A553N957</accession>
<dbReference type="Gene3D" id="3.30.420.40">
    <property type="match status" value="2"/>
</dbReference>